<organism evidence="2 3">
    <name type="scientific">Streptomyces cathayae</name>
    <dbReference type="NCBI Taxonomy" id="3031124"/>
    <lineage>
        <taxon>Bacteria</taxon>
        <taxon>Bacillati</taxon>
        <taxon>Actinomycetota</taxon>
        <taxon>Actinomycetes</taxon>
        <taxon>Kitasatosporales</taxon>
        <taxon>Streptomycetaceae</taxon>
        <taxon>Streptomyces</taxon>
    </lineage>
</organism>
<proteinExistence type="predicted"/>
<dbReference type="Pfam" id="PF12770">
    <property type="entry name" value="CHAT"/>
    <property type="match status" value="1"/>
</dbReference>
<dbReference type="EMBL" id="CP121682">
    <property type="protein sequence ID" value="WGD41768.1"/>
    <property type="molecule type" value="Genomic_DNA"/>
</dbReference>
<keyword evidence="3" id="KW-1185">Reference proteome</keyword>
<reference evidence="2 3" key="1">
    <citation type="submission" date="2023-03" db="EMBL/GenBank/DDBJ databases">
        <authorList>
            <person name="Mo P."/>
        </authorList>
    </citation>
    <scope>NUCLEOTIDE SEQUENCE [LARGE SCALE GENOMIC DNA]</scope>
    <source>
        <strain evidence="2 3">HUAS 5</strain>
    </source>
</reference>
<accession>A0ABY8K5H3</accession>
<evidence type="ECO:0000313" key="2">
    <source>
        <dbReference type="EMBL" id="WGD41768.1"/>
    </source>
</evidence>
<protein>
    <submittedName>
        <fullName evidence="2">CHAT domain-containing protein</fullName>
    </submittedName>
</protein>
<evidence type="ECO:0000313" key="3">
    <source>
        <dbReference type="Proteomes" id="UP001216440"/>
    </source>
</evidence>
<dbReference type="Proteomes" id="UP001216440">
    <property type="component" value="Chromosome"/>
</dbReference>
<sequence>MSARESVVAGFPTAVGTLWKIDSTHANHMTRDFYRRATATDTPSAASALHDRVRQLRRRIPDRPHIWAAYVHAGT</sequence>
<feature type="domain" description="CHAT" evidence="1">
    <location>
        <begin position="6"/>
        <end position="74"/>
    </location>
</feature>
<evidence type="ECO:0000259" key="1">
    <source>
        <dbReference type="Pfam" id="PF12770"/>
    </source>
</evidence>
<name>A0ABY8K5H3_9ACTN</name>
<gene>
    <name evidence="2" type="ORF">PYS65_17260</name>
</gene>
<dbReference type="InterPro" id="IPR024983">
    <property type="entry name" value="CHAT_dom"/>
</dbReference>
<dbReference type="RefSeq" id="WP_279334843.1">
    <property type="nucleotide sequence ID" value="NZ_CP121682.1"/>
</dbReference>